<dbReference type="SMART" id="SM00387">
    <property type="entry name" value="HATPase_c"/>
    <property type="match status" value="1"/>
</dbReference>
<evidence type="ECO:0000259" key="14">
    <source>
        <dbReference type="PROSITE" id="PS50109"/>
    </source>
</evidence>
<evidence type="ECO:0000256" key="12">
    <source>
        <dbReference type="ARBA" id="ARBA00023136"/>
    </source>
</evidence>
<sequence>MSAVFSSGMFLMRSIRHQLLFWLLAIVVAGVGAAGWLIYRQALAEANELFDYQLQEIAAALPSEPFSQILGAHKEADEGIVIQIWSRTGALMYYSHPRAPLAPRAELGFSTERTERGDWRVYGAIVGDNVVQLAQPVSVRNRLAANVALRTLWPLIVLLPLLGFAVWAIVGRGLAPLARVARALDTRRPDALEALPDRRLPLEVQPLVRALNGLLARLTESLDTQRAFVADAAHELRTPLAAVQIQSQLVARAQDDASRREALADLQAGVTRATRLAEQLLALARAEPGAGAVKEPVDLRLLLAECVAAHAPLAGLGGVDLGFEQAEPATVAADADALRVMFGNLLDNAIKYTPGGGRVDVSLAADENGRPVVRIADSGPGIPAEERGRVFDRFYRDASARARTDVSGSGLGLAIVKRVARQHGAAVELGEAPLGGLLVTVRF</sequence>
<evidence type="ECO:0000256" key="9">
    <source>
        <dbReference type="ARBA" id="ARBA00022840"/>
    </source>
</evidence>
<keyword evidence="9" id="KW-0067">ATP-binding</keyword>
<keyword evidence="12 13" id="KW-0472">Membrane</keyword>
<evidence type="ECO:0000313" key="17">
    <source>
        <dbReference type="Proteomes" id="UP000192911"/>
    </source>
</evidence>
<comment type="subcellular location">
    <subcellularLocation>
        <location evidence="2">Membrane</location>
        <topology evidence="2">Multi-pass membrane protein</topology>
    </subcellularLocation>
</comment>
<dbReference type="InterPro" id="IPR003661">
    <property type="entry name" value="HisK_dim/P_dom"/>
</dbReference>
<dbReference type="InterPro" id="IPR036890">
    <property type="entry name" value="HATPase_C_sf"/>
</dbReference>
<evidence type="ECO:0000256" key="10">
    <source>
        <dbReference type="ARBA" id="ARBA00022989"/>
    </source>
</evidence>
<evidence type="ECO:0000256" key="8">
    <source>
        <dbReference type="ARBA" id="ARBA00022777"/>
    </source>
</evidence>
<accession>A0A1X7EY45</accession>
<evidence type="ECO:0000256" key="11">
    <source>
        <dbReference type="ARBA" id="ARBA00023012"/>
    </source>
</evidence>
<dbReference type="EC" id="2.7.13.3" evidence="3"/>
<dbReference type="PANTHER" id="PTHR45436:SF14">
    <property type="entry name" value="SENSOR PROTEIN QSEC"/>
    <property type="match status" value="1"/>
</dbReference>
<comment type="catalytic activity">
    <reaction evidence="1">
        <text>ATP + protein L-histidine = ADP + protein N-phospho-L-histidine.</text>
        <dbReference type="EC" id="2.7.13.3"/>
    </reaction>
</comment>
<proteinExistence type="predicted"/>
<evidence type="ECO:0000256" key="4">
    <source>
        <dbReference type="ARBA" id="ARBA00022553"/>
    </source>
</evidence>
<dbReference type="GO" id="GO:0000155">
    <property type="term" value="F:phosphorelay sensor kinase activity"/>
    <property type="evidence" value="ECO:0007669"/>
    <property type="project" value="InterPro"/>
</dbReference>
<dbReference type="InterPro" id="IPR005467">
    <property type="entry name" value="His_kinase_dom"/>
</dbReference>
<evidence type="ECO:0000256" key="3">
    <source>
        <dbReference type="ARBA" id="ARBA00012438"/>
    </source>
</evidence>
<protein>
    <recommendedName>
        <fullName evidence="3">histidine kinase</fullName>
        <ecNumber evidence="3">2.7.13.3</ecNumber>
    </recommendedName>
</protein>
<dbReference type="SUPFAM" id="SSF55874">
    <property type="entry name" value="ATPase domain of HSP90 chaperone/DNA topoisomerase II/histidine kinase"/>
    <property type="match status" value="1"/>
</dbReference>
<dbReference type="InterPro" id="IPR004358">
    <property type="entry name" value="Sig_transdc_His_kin-like_C"/>
</dbReference>
<dbReference type="EMBL" id="FXAH01000006">
    <property type="protein sequence ID" value="SMF41999.1"/>
    <property type="molecule type" value="Genomic_DNA"/>
</dbReference>
<dbReference type="Pfam" id="PF02518">
    <property type="entry name" value="HATPase_c"/>
    <property type="match status" value="1"/>
</dbReference>
<keyword evidence="10 13" id="KW-1133">Transmembrane helix</keyword>
<gene>
    <name evidence="16" type="ORF">SAMN06295900_106412</name>
</gene>
<dbReference type="InterPro" id="IPR036097">
    <property type="entry name" value="HisK_dim/P_sf"/>
</dbReference>
<dbReference type="Pfam" id="PF00512">
    <property type="entry name" value="HisKA"/>
    <property type="match status" value="1"/>
</dbReference>
<feature type="transmembrane region" description="Helical" evidence="13">
    <location>
        <begin position="152"/>
        <end position="170"/>
    </location>
</feature>
<evidence type="ECO:0000256" key="2">
    <source>
        <dbReference type="ARBA" id="ARBA00004141"/>
    </source>
</evidence>
<keyword evidence="6 13" id="KW-0812">Transmembrane</keyword>
<dbReference type="SUPFAM" id="SSF47384">
    <property type="entry name" value="Homodimeric domain of signal transducing histidine kinase"/>
    <property type="match status" value="1"/>
</dbReference>
<dbReference type="PANTHER" id="PTHR45436">
    <property type="entry name" value="SENSOR HISTIDINE KINASE YKOH"/>
    <property type="match status" value="1"/>
</dbReference>
<keyword evidence="7" id="KW-0547">Nucleotide-binding</keyword>
<dbReference type="InterPro" id="IPR003660">
    <property type="entry name" value="HAMP_dom"/>
</dbReference>
<dbReference type="Gene3D" id="3.30.565.10">
    <property type="entry name" value="Histidine kinase-like ATPase, C-terminal domain"/>
    <property type="match status" value="1"/>
</dbReference>
<evidence type="ECO:0000313" key="16">
    <source>
        <dbReference type="EMBL" id="SMF41999.1"/>
    </source>
</evidence>
<evidence type="ECO:0000256" key="6">
    <source>
        <dbReference type="ARBA" id="ARBA00022692"/>
    </source>
</evidence>
<evidence type="ECO:0000256" key="13">
    <source>
        <dbReference type="SAM" id="Phobius"/>
    </source>
</evidence>
<dbReference type="InterPro" id="IPR003594">
    <property type="entry name" value="HATPase_dom"/>
</dbReference>
<dbReference type="SMART" id="SM00388">
    <property type="entry name" value="HisKA"/>
    <property type="match status" value="1"/>
</dbReference>
<feature type="domain" description="Histidine kinase" evidence="14">
    <location>
        <begin position="231"/>
        <end position="443"/>
    </location>
</feature>
<organism evidence="16 17">
    <name type="scientific">Trinickia caryophylli</name>
    <name type="common">Paraburkholderia caryophylli</name>
    <dbReference type="NCBI Taxonomy" id="28094"/>
    <lineage>
        <taxon>Bacteria</taxon>
        <taxon>Pseudomonadati</taxon>
        <taxon>Pseudomonadota</taxon>
        <taxon>Betaproteobacteria</taxon>
        <taxon>Burkholderiales</taxon>
        <taxon>Burkholderiaceae</taxon>
        <taxon>Trinickia</taxon>
    </lineage>
</organism>
<keyword evidence="17" id="KW-1185">Reference proteome</keyword>
<dbReference type="InterPro" id="IPR050428">
    <property type="entry name" value="TCS_sensor_his_kinase"/>
</dbReference>
<evidence type="ECO:0000259" key="15">
    <source>
        <dbReference type="PROSITE" id="PS50885"/>
    </source>
</evidence>
<keyword evidence="5" id="KW-0808">Transferase</keyword>
<dbReference type="PROSITE" id="PS50885">
    <property type="entry name" value="HAMP"/>
    <property type="match status" value="1"/>
</dbReference>
<dbReference type="AlphaFoldDB" id="A0A1X7EY45"/>
<feature type="domain" description="HAMP" evidence="15">
    <location>
        <begin position="171"/>
        <end position="223"/>
    </location>
</feature>
<dbReference type="CDD" id="cd00082">
    <property type="entry name" value="HisKA"/>
    <property type="match status" value="1"/>
</dbReference>
<dbReference type="GO" id="GO:0005524">
    <property type="term" value="F:ATP binding"/>
    <property type="evidence" value="ECO:0007669"/>
    <property type="project" value="UniProtKB-KW"/>
</dbReference>
<keyword evidence="4" id="KW-0597">Phosphoprotein</keyword>
<evidence type="ECO:0000256" key="1">
    <source>
        <dbReference type="ARBA" id="ARBA00000085"/>
    </source>
</evidence>
<reference evidence="17" key="1">
    <citation type="submission" date="2017-04" db="EMBL/GenBank/DDBJ databases">
        <authorList>
            <person name="Varghese N."/>
            <person name="Submissions S."/>
        </authorList>
    </citation>
    <scope>NUCLEOTIDE SEQUENCE [LARGE SCALE GENOMIC DNA]</scope>
    <source>
        <strain evidence="17">Ballard 720</strain>
    </source>
</reference>
<dbReference type="Gene3D" id="1.10.287.130">
    <property type="match status" value="1"/>
</dbReference>
<dbReference type="Proteomes" id="UP000192911">
    <property type="component" value="Unassembled WGS sequence"/>
</dbReference>
<feature type="transmembrane region" description="Helical" evidence="13">
    <location>
        <begin position="20"/>
        <end position="39"/>
    </location>
</feature>
<evidence type="ECO:0000256" key="5">
    <source>
        <dbReference type="ARBA" id="ARBA00022679"/>
    </source>
</evidence>
<keyword evidence="8 16" id="KW-0418">Kinase</keyword>
<keyword evidence="11" id="KW-0902">Two-component regulatory system</keyword>
<dbReference type="STRING" id="28094.SAMN06295900_106412"/>
<name>A0A1X7EY45_TRICW</name>
<dbReference type="PRINTS" id="PR00344">
    <property type="entry name" value="BCTRLSENSOR"/>
</dbReference>
<dbReference type="GO" id="GO:0005886">
    <property type="term" value="C:plasma membrane"/>
    <property type="evidence" value="ECO:0007669"/>
    <property type="project" value="TreeGrafter"/>
</dbReference>
<evidence type="ECO:0000256" key="7">
    <source>
        <dbReference type="ARBA" id="ARBA00022741"/>
    </source>
</evidence>
<dbReference type="PROSITE" id="PS50109">
    <property type="entry name" value="HIS_KIN"/>
    <property type="match status" value="1"/>
</dbReference>